<proteinExistence type="predicted"/>
<comment type="caution">
    <text evidence="2">The sequence shown here is derived from an EMBL/GenBank/DDBJ whole genome shotgun (WGS) entry which is preliminary data.</text>
</comment>
<reference evidence="2 3" key="1">
    <citation type="journal article" date="2019" name="Genome Biol. Evol.">
        <title>Insights into the evolution of the New World diploid cottons (Gossypium, subgenus Houzingenia) based on genome sequencing.</title>
        <authorList>
            <person name="Grover C.E."/>
            <person name="Arick M.A. 2nd"/>
            <person name="Thrash A."/>
            <person name="Conover J.L."/>
            <person name="Sanders W.S."/>
            <person name="Peterson D.G."/>
            <person name="Frelichowski J.E."/>
            <person name="Scheffler J.A."/>
            <person name="Scheffler B.E."/>
            <person name="Wendel J.F."/>
        </authorList>
    </citation>
    <scope>NUCLEOTIDE SEQUENCE [LARGE SCALE GENOMIC DNA]</scope>
    <source>
        <strain evidence="2">27</strain>
        <tissue evidence="2">Leaf</tissue>
    </source>
</reference>
<keyword evidence="3" id="KW-1185">Reference proteome</keyword>
<dbReference type="EMBL" id="JABFAC010000009">
    <property type="protein sequence ID" value="MBA0624625.1"/>
    <property type="molecule type" value="Genomic_DNA"/>
</dbReference>
<keyword evidence="1" id="KW-1133">Transmembrane helix</keyword>
<keyword evidence="1" id="KW-0472">Membrane</keyword>
<dbReference type="AlphaFoldDB" id="A0A7J8SFE6"/>
<name>A0A7J8SFE6_GOSDV</name>
<feature type="transmembrane region" description="Helical" evidence="1">
    <location>
        <begin position="41"/>
        <end position="60"/>
    </location>
</feature>
<protein>
    <submittedName>
        <fullName evidence="2">Uncharacterized protein</fullName>
    </submittedName>
</protein>
<evidence type="ECO:0000256" key="1">
    <source>
        <dbReference type="SAM" id="Phobius"/>
    </source>
</evidence>
<dbReference type="Proteomes" id="UP000593561">
    <property type="component" value="Unassembled WGS sequence"/>
</dbReference>
<gene>
    <name evidence="2" type="ORF">Godav_009948</name>
</gene>
<organism evidence="2 3">
    <name type="scientific">Gossypium davidsonii</name>
    <name type="common">Davidson's cotton</name>
    <name type="synonym">Gossypium klotzschianum subsp. davidsonii</name>
    <dbReference type="NCBI Taxonomy" id="34287"/>
    <lineage>
        <taxon>Eukaryota</taxon>
        <taxon>Viridiplantae</taxon>
        <taxon>Streptophyta</taxon>
        <taxon>Embryophyta</taxon>
        <taxon>Tracheophyta</taxon>
        <taxon>Spermatophyta</taxon>
        <taxon>Magnoliopsida</taxon>
        <taxon>eudicotyledons</taxon>
        <taxon>Gunneridae</taxon>
        <taxon>Pentapetalae</taxon>
        <taxon>rosids</taxon>
        <taxon>malvids</taxon>
        <taxon>Malvales</taxon>
        <taxon>Malvaceae</taxon>
        <taxon>Malvoideae</taxon>
        <taxon>Gossypium</taxon>
    </lineage>
</organism>
<keyword evidence="1" id="KW-0812">Transmembrane</keyword>
<sequence length="78" mass="8581">MAFKSITLFLPRVARSRMVATTVCYGVPATEMGSFFLGQPIFGSTIFPFTIAPMALLMSFKDPLPLPFLTTTSLSIMR</sequence>
<evidence type="ECO:0000313" key="2">
    <source>
        <dbReference type="EMBL" id="MBA0624625.1"/>
    </source>
</evidence>
<evidence type="ECO:0000313" key="3">
    <source>
        <dbReference type="Proteomes" id="UP000593561"/>
    </source>
</evidence>
<accession>A0A7J8SFE6</accession>